<organism evidence="3 4">
    <name type="scientific">Knoellia remsis</name>
    <dbReference type="NCBI Taxonomy" id="407159"/>
    <lineage>
        <taxon>Bacteria</taxon>
        <taxon>Bacillati</taxon>
        <taxon>Actinomycetota</taxon>
        <taxon>Actinomycetes</taxon>
        <taxon>Micrococcales</taxon>
        <taxon>Intrasporangiaceae</taxon>
        <taxon>Knoellia</taxon>
    </lineage>
</organism>
<dbReference type="InterPro" id="IPR043968">
    <property type="entry name" value="SGNH"/>
</dbReference>
<dbReference type="Pfam" id="PF19040">
    <property type="entry name" value="SGNH"/>
    <property type="match status" value="1"/>
</dbReference>
<feature type="compositionally biased region" description="Low complexity" evidence="1">
    <location>
        <begin position="44"/>
        <end position="56"/>
    </location>
</feature>
<evidence type="ECO:0000313" key="4">
    <source>
        <dbReference type="Proteomes" id="UP000237822"/>
    </source>
</evidence>
<dbReference type="Proteomes" id="UP000237822">
    <property type="component" value="Unassembled WGS sequence"/>
</dbReference>
<dbReference type="PROSITE" id="PS51257">
    <property type="entry name" value="PROKAR_LIPOPROTEIN"/>
    <property type="match status" value="1"/>
</dbReference>
<gene>
    <name evidence="3" type="ORF">BCF74_12157</name>
</gene>
<sequence>MLSRPTRAGTPTGPGRALIWLALTLVVGTVVGCTGSPAADPRESSATAATNSTATPDPDDPCLGPRSLVPANSCDPVQGDGPLLASPQSVSAQLKDPLLQRCQASIAGTELRDCVLGTTASPRETVALVGDSHAISLLRTFDELGKRRGWKVIVHGKGSCPSSDAVRTLPTEATPERRNACHAYNRAVDAALLADRSVTRIFATSYTARYGWLPLGGATGAAAGEKGFTTRFERWRRAGKQVVVIADVPTPKKGVSMPDCVAANPGPSDACTTPRAEAVVPDLAVTAARALGITVVDLTDLFCDDTTCYGLVGDTIVYRDTDHLAFEYAALLAPYLDERLG</sequence>
<reference evidence="3 4" key="1">
    <citation type="submission" date="2018-03" db="EMBL/GenBank/DDBJ databases">
        <title>Genomic Encyclopedia of Archaeal and Bacterial Type Strains, Phase II (KMG-II): from individual species to whole genera.</title>
        <authorList>
            <person name="Goeker M."/>
        </authorList>
    </citation>
    <scope>NUCLEOTIDE SEQUENCE [LARGE SCALE GENOMIC DNA]</scope>
    <source>
        <strain evidence="3 4">ATCC BAA-1496</strain>
    </source>
</reference>
<evidence type="ECO:0000259" key="2">
    <source>
        <dbReference type="Pfam" id="PF19040"/>
    </source>
</evidence>
<name>A0A2T0UD64_9MICO</name>
<accession>A0A2T0UD64</accession>
<keyword evidence="4" id="KW-1185">Reference proteome</keyword>
<protein>
    <recommendedName>
        <fullName evidence="2">SGNH domain-containing protein</fullName>
    </recommendedName>
</protein>
<proteinExistence type="predicted"/>
<dbReference type="EMBL" id="PVTI01000021">
    <property type="protein sequence ID" value="PRY55880.1"/>
    <property type="molecule type" value="Genomic_DNA"/>
</dbReference>
<dbReference type="AlphaFoldDB" id="A0A2T0UD64"/>
<evidence type="ECO:0000256" key="1">
    <source>
        <dbReference type="SAM" id="MobiDB-lite"/>
    </source>
</evidence>
<comment type="caution">
    <text evidence="3">The sequence shown here is derived from an EMBL/GenBank/DDBJ whole genome shotgun (WGS) entry which is preliminary data.</text>
</comment>
<feature type="region of interest" description="Disordered" evidence="1">
    <location>
        <begin position="36"/>
        <end position="61"/>
    </location>
</feature>
<evidence type="ECO:0000313" key="3">
    <source>
        <dbReference type="EMBL" id="PRY55880.1"/>
    </source>
</evidence>
<feature type="domain" description="SGNH" evidence="2">
    <location>
        <begin position="110"/>
        <end position="337"/>
    </location>
</feature>